<protein>
    <submittedName>
        <fullName evidence="1">Uncharacterized protein</fullName>
    </submittedName>
</protein>
<organism evidence="1 2">
    <name type="scientific">Zalaria obscura</name>
    <dbReference type="NCBI Taxonomy" id="2024903"/>
    <lineage>
        <taxon>Eukaryota</taxon>
        <taxon>Fungi</taxon>
        <taxon>Dikarya</taxon>
        <taxon>Ascomycota</taxon>
        <taxon>Pezizomycotina</taxon>
        <taxon>Dothideomycetes</taxon>
        <taxon>Dothideomycetidae</taxon>
        <taxon>Dothideales</taxon>
        <taxon>Zalariaceae</taxon>
        <taxon>Zalaria</taxon>
    </lineage>
</organism>
<gene>
    <name evidence="1" type="ORF">M8818_004014</name>
</gene>
<dbReference type="Proteomes" id="UP001320706">
    <property type="component" value="Unassembled WGS sequence"/>
</dbReference>
<accession>A0ACC3SCN3</accession>
<keyword evidence="2" id="KW-1185">Reference proteome</keyword>
<name>A0ACC3SCN3_9PEZI</name>
<evidence type="ECO:0000313" key="2">
    <source>
        <dbReference type="Proteomes" id="UP001320706"/>
    </source>
</evidence>
<reference evidence="1" key="1">
    <citation type="submission" date="2024-02" db="EMBL/GenBank/DDBJ databases">
        <title>Metagenome Assembled Genome of Zalaria obscura JY119.</title>
        <authorList>
            <person name="Vighnesh L."/>
            <person name="Jagadeeshwari U."/>
            <person name="Venkata Ramana C."/>
            <person name="Sasikala C."/>
        </authorList>
    </citation>
    <scope>NUCLEOTIDE SEQUENCE</scope>
    <source>
        <strain evidence="1">JY119</strain>
    </source>
</reference>
<dbReference type="EMBL" id="JAMKPW020000019">
    <property type="protein sequence ID" value="KAK8207976.1"/>
    <property type="molecule type" value="Genomic_DNA"/>
</dbReference>
<evidence type="ECO:0000313" key="1">
    <source>
        <dbReference type="EMBL" id="KAK8207976.1"/>
    </source>
</evidence>
<proteinExistence type="predicted"/>
<comment type="caution">
    <text evidence="1">The sequence shown here is derived from an EMBL/GenBank/DDBJ whole genome shotgun (WGS) entry which is preliminary data.</text>
</comment>
<sequence length="2296" mass="254374">MADLPSQRSKRLQERNARKEENEGPEVQEPPPKKHKKNPTAPKKKPEPVKKTVGGKKRKRTTAAGGSRAKKRSTSGPQDEQGQHGQDTPAEYQDAEVQTDQGTTADAEVQTNQGTTADAEVQTNQGTTADAEVQINQGTTADGGMNVSQGPLAAPFPDLMRSSRDGVPPAGEDLVTPTRWEFSLYGPTALNVWTPRQAAIASPLAPLQAINASQTALQRCTRFTQDHYGFFREPHRDDEARRFLMIRLQEYLAPGHSAAVSMYGRPELADQLNDFTLDWLEDREGVLAVPENGATRPTMRVLRATTGTRQQFYWFLEVTPGFITRNYPLMVNHVRFPQDIQERFVIGPLPRFSVLETRNRSYFIWTEANGFFHEAVPGPDHALWHRYQEEHRLFLEGSQEEPAPGAGDAESSNAKSEGQHQSGDQSDEKKSGCSDGQDGGQQNNEDKGSITHGSSKPDDHEKDDSGAAGGPQDQTDTKGSHAGTDDGAADRAANDEEEHASQNSLPDYEDDETDDQIDKGKDKKEDTPDPITPPDLPIPSLPLPNEGVDPCEYFHTSLALWTQAATEDTSAHTLHRLANRTQLTDSAVLRAIACVTEAIRCASGHQYALIDMGTFRFGRSTGQMARPGADLLFPWTQKGHHALWHVRLTPSSEMHEDAQIFIHDSAPYHWRNTGIRDSIENNIQQRIRQLGWIPNTSAEAPARFHTERVTVGRQINETACGLHVILNAWCIALGLQLRSNAQMTEAFYIQVLEVVNLAVQGHMNAATINAFLSCFGYIHRDSRVPAGRLFRRTMPFLTDRAFELYQQRRTEFELQKQIEPNLPDTPKLRELLLAYNVEDAMELDPIELLERWRIVLESLKTPSPFVSPTLPSPSSPTSPTLSYSVLSAFGLEDDVKDQDPDSQRAVYLEYYPNIRGIMEKAENKERLRLKTLWNEKRMEMKASQVQPPVATEDTSASLTGNDPASIEGVGLGIHGLEDFPTVLPGLEPPVATESSTANATQPEQALQTNYEGLDEAGIATDAGGSFVVDDLFEGEEDDESDDLFGSDRSSKGKRENNNWNPLGWGAQGMGDSMGQDGHPTPSALEISGLLEIYADDDRPTFILEKTPTEDAIHEVPHVVFQNAALKTLVERDGCQAPFEEWAVTLGAEEVEGSKHIPKRFAGRQWKTKPFKQRWVVAYCSQDQSVQEPTKGGAANPDPPVRSPPIVVLQRSNSKDSSATSSQRRSSNSSWKTISTDDQPPTRNIDWTRADVPGLSPYIQFFKSIPWLETPLGPMDTWPLHLRSIVVTILSDPSPRLLLWGPGLIMIYNEACVPVFGKKHPATLGGFIEDHWAEVWDGVSPIVRAAVYEGKATKIDNMQLFMHRNNYLEEAYFSFNMLPIIGPDGTGVGALDEFSEITYMVCEDRRKRAAQSINEQVANVDTMKQLWFEFLEGLEVCKEDVPYAVIYSVEEEDEDDANSLSQDSGFSLSQDSGLPRNPNVPRRCILEGSVGLPSDHPSILKSFELTESSSDVSGFAKGCYKASEHRKMITLRESDGSLPSDLAVSVPGRGFGDTPQTVVFLPIDSLAGDVPLGFLVLALNPRRPVDNGILMFLRHLCDILARSAALICLPEEQRRNRQRFEAINTALTQQLRITTMEAERTQAKFTRMATNAPFGMYMFGPDGSPLYVNDVYLDMLNVSREEYREAAMTGLPWRDTIAEEDKDAVYESWSGLLEAKMPTTFEFRVKRPSQTIDKQTGNIVYGPSWFSATSFPELDSEGNVMSIIGWMMDTSSKHLSEALLAQRLDDALEMKRQSENFIDMTSHEMRNPLSAILQSADGILSTLCATGMPILHENLSIPGSDVESIVDAAQTIILCAQHQKRIVDDILTLSKLDSNLLIITPDKVSPPSLIEKSLKMYEAEMERADVHATLQVEASYRELKVESVMLDASRLLQVVINLLTNAIKFTQYSDIREITVFLGASRSPPTGKHHQVTFIPPRATRPDHVLSSEDWGDGEELYIQIAVKDTGNGLTEEEMRLLFQRFSQASPRTHTKYGGSGLGLFISRELTELQGGQIGVCSEAGKGSTFTFFVKSRRWISARTDESGNGLFKIHTPTIAASPMAYTQHNTTVVPDAPDPLQNCVDKGHENKGSERPSIPHRTSSSVILPQPPMASQLHVLIVEDNLINQKVMAQQLRRVGCTVHVANHGVEALDFLKITPFHSASSSPTTTSVEPTPLSLILMDLEMPTMDGLSCVKEIRRLQAEGEIITHVPVIAVTANARSEQIATAIEAGMDEVVTKPFRIPELVPQMEALVARCPA</sequence>